<evidence type="ECO:0000256" key="1">
    <source>
        <dbReference type="ARBA" id="ARBA00006328"/>
    </source>
</evidence>
<dbReference type="SUPFAM" id="SSF51735">
    <property type="entry name" value="NAD(P)-binding Rossmann-fold domains"/>
    <property type="match status" value="1"/>
</dbReference>
<gene>
    <name evidence="4" type="ORF">ASPCAL00739</name>
</gene>
<dbReference type="PANTHER" id="PTHR42748:SF14">
    <property type="entry name" value="SNOAL-LIKE DOMAIN-CONTAINING PROTEIN"/>
    <property type="match status" value="1"/>
</dbReference>
<dbReference type="Pfam" id="PF05368">
    <property type="entry name" value="NmrA"/>
    <property type="match status" value="1"/>
</dbReference>
<organism evidence="4 5">
    <name type="scientific">Aspergillus calidoustus</name>
    <dbReference type="NCBI Taxonomy" id="454130"/>
    <lineage>
        <taxon>Eukaryota</taxon>
        <taxon>Fungi</taxon>
        <taxon>Dikarya</taxon>
        <taxon>Ascomycota</taxon>
        <taxon>Pezizomycotina</taxon>
        <taxon>Eurotiomycetes</taxon>
        <taxon>Eurotiomycetidae</taxon>
        <taxon>Eurotiales</taxon>
        <taxon>Aspergillaceae</taxon>
        <taxon>Aspergillus</taxon>
        <taxon>Aspergillus subgen. Nidulantes</taxon>
    </lineage>
</organism>
<dbReference type="STRING" id="454130.A0A0U5FP69"/>
<dbReference type="InterPro" id="IPR036291">
    <property type="entry name" value="NAD(P)-bd_dom_sf"/>
</dbReference>
<dbReference type="OMA" id="DGMDLEV"/>
<evidence type="ECO:0000256" key="2">
    <source>
        <dbReference type="ARBA" id="ARBA00022857"/>
    </source>
</evidence>
<comment type="similarity">
    <text evidence="1">Belongs to the NmrA-type oxidoreductase family.</text>
</comment>
<feature type="domain" description="NmrA-like" evidence="3">
    <location>
        <begin position="62"/>
        <end position="310"/>
    </location>
</feature>
<accession>A0A0U5FP69</accession>
<dbReference type="Gene3D" id="3.40.50.720">
    <property type="entry name" value="NAD(P)-binding Rossmann-like Domain"/>
    <property type="match status" value="1"/>
</dbReference>
<dbReference type="AlphaFoldDB" id="A0A0U5FP69"/>
<evidence type="ECO:0000259" key="3">
    <source>
        <dbReference type="Pfam" id="PF05368"/>
    </source>
</evidence>
<evidence type="ECO:0000313" key="4">
    <source>
        <dbReference type="EMBL" id="CEL01147.1"/>
    </source>
</evidence>
<reference evidence="5" key="1">
    <citation type="journal article" date="2016" name="Genome Announc.">
        <title>Draft genome sequences of fungus Aspergillus calidoustus.</title>
        <authorList>
            <person name="Horn F."/>
            <person name="Linde J."/>
            <person name="Mattern D.J."/>
            <person name="Walther G."/>
            <person name="Guthke R."/>
            <person name="Scherlach K."/>
            <person name="Martin K."/>
            <person name="Brakhage A.A."/>
            <person name="Petzke L."/>
            <person name="Valiante V."/>
        </authorList>
    </citation>
    <scope>NUCLEOTIDE SEQUENCE [LARGE SCALE GENOMIC DNA]</scope>
    <source>
        <strain evidence="5">SF006504</strain>
    </source>
</reference>
<keyword evidence="2" id="KW-0521">NADP</keyword>
<dbReference type="GO" id="GO:0005634">
    <property type="term" value="C:nucleus"/>
    <property type="evidence" value="ECO:0007669"/>
    <property type="project" value="TreeGrafter"/>
</dbReference>
<dbReference type="EMBL" id="CDMC01000001">
    <property type="protein sequence ID" value="CEL01147.1"/>
    <property type="molecule type" value="Genomic_DNA"/>
</dbReference>
<dbReference type="InterPro" id="IPR051164">
    <property type="entry name" value="NmrA-like_oxidored"/>
</dbReference>
<proteinExistence type="inferred from homology"/>
<evidence type="ECO:0000313" key="5">
    <source>
        <dbReference type="Proteomes" id="UP000054771"/>
    </source>
</evidence>
<name>A0A0U5FP69_ASPCI</name>
<dbReference type="OrthoDB" id="300709at2759"/>
<keyword evidence="5" id="KW-1185">Reference proteome</keyword>
<dbReference type="PANTHER" id="PTHR42748">
    <property type="entry name" value="NITROGEN METABOLITE REPRESSION PROTEIN NMRA FAMILY MEMBER"/>
    <property type="match status" value="1"/>
</dbReference>
<protein>
    <recommendedName>
        <fullName evidence="3">NmrA-like domain-containing protein</fullName>
    </recommendedName>
</protein>
<dbReference type="Gene3D" id="3.90.25.10">
    <property type="entry name" value="UDP-galactose 4-epimerase, domain 1"/>
    <property type="match status" value="1"/>
</dbReference>
<sequence length="421" mass="47689">MSNFVINNCWCTGTNNPRVLPLDLDHKTARQPHNRHRSTFHYTFQFFTAAFIAQMASRGITKIFVVGGTGAQGIPVISGLVSDKKYQVRVLTRNRTSPRAKQLESLGNVEFVEGSFASEPDLRRGYRGCDGAYINIDGFNCGEKTETYWAVRAYELAIEEGIKFFVYGNLDYGYKKSGYNPKYRCGHYDGKGRIAEWVLFQNQFNQDRIKAAVFTTGPYIEMTISMGTPMSPTVEDGVLTWRVPLGSGAIPHVSLDDCAFYARWLFDNIDKANGLDLEVAVEHVHYKDLAHAFEAVTGHPALFIDVDLDTYWTKGPLSMAAELGGGYNSDPNDPAFMTIRQNFTGFWNLWKDSGKNQGIIKRDYELLDKIHPNRIRNVEQWFRRVNDQGIKDGRGSLWERVQPENMRPVLKMAEDGMKGSL</sequence>
<dbReference type="InterPro" id="IPR008030">
    <property type="entry name" value="NmrA-like"/>
</dbReference>
<dbReference type="Proteomes" id="UP000054771">
    <property type="component" value="Unassembled WGS sequence"/>
</dbReference>